<dbReference type="GO" id="GO:0002020">
    <property type="term" value="F:protease binding"/>
    <property type="evidence" value="ECO:0007669"/>
    <property type="project" value="InterPro"/>
</dbReference>
<dbReference type="InterPro" id="IPR001315">
    <property type="entry name" value="CARD"/>
</dbReference>
<dbReference type="PANTHER" id="PTHR15034">
    <property type="entry name" value="DEATH DOMAIN-CONTAINING PROTEIN CRADD"/>
    <property type="match status" value="1"/>
</dbReference>
<name>A0A2R2MRS2_LINAN</name>
<dbReference type="GeneID" id="106154911"/>
<dbReference type="CDD" id="cd01671">
    <property type="entry name" value="CARD"/>
    <property type="match status" value="1"/>
</dbReference>
<dbReference type="KEGG" id="lak:106154911"/>
<dbReference type="GO" id="GO:0042981">
    <property type="term" value="P:regulation of apoptotic process"/>
    <property type="evidence" value="ECO:0007669"/>
    <property type="project" value="InterPro"/>
</dbReference>
<protein>
    <submittedName>
        <fullName evidence="3">Uncharacterized protein LOC106154911</fullName>
    </submittedName>
</protein>
<gene>
    <name evidence="3" type="primary">LOC106154911</name>
</gene>
<organism evidence="2 3">
    <name type="scientific">Lingula anatina</name>
    <name type="common">Brachiopod</name>
    <name type="synonym">Lingula unguis</name>
    <dbReference type="NCBI Taxonomy" id="7574"/>
    <lineage>
        <taxon>Eukaryota</taxon>
        <taxon>Metazoa</taxon>
        <taxon>Spiralia</taxon>
        <taxon>Lophotrochozoa</taxon>
        <taxon>Brachiopoda</taxon>
        <taxon>Linguliformea</taxon>
        <taxon>Lingulata</taxon>
        <taxon>Lingulida</taxon>
        <taxon>Linguloidea</taxon>
        <taxon>Lingulidae</taxon>
        <taxon>Lingula</taxon>
    </lineage>
</organism>
<dbReference type="SUPFAM" id="SSF47986">
    <property type="entry name" value="DEATH domain"/>
    <property type="match status" value="1"/>
</dbReference>
<proteinExistence type="predicted"/>
<dbReference type="InterPro" id="IPR037939">
    <property type="entry name" value="CRADD"/>
</dbReference>
<reference evidence="3" key="1">
    <citation type="submission" date="2025-08" db="UniProtKB">
        <authorList>
            <consortium name="RefSeq"/>
        </authorList>
    </citation>
    <scope>IDENTIFICATION</scope>
    <source>
        <tissue evidence="3">Gonads</tissue>
    </source>
</reference>
<feature type="domain" description="CARD" evidence="1">
    <location>
        <begin position="51"/>
        <end position="136"/>
    </location>
</feature>
<dbReference type="Pfam" id="PF00619">
    <property type="entry name" value="CARD"/>
    <property type="match status" value="1"/>
</dbReference>
<evidence type="ECO:0000313" key="2">
    <source>
        <dbReference type="Proteomes" id="UP000085678"/>
    </source>
</evidence>
<dbReference type="PANTHER" id="PTHR15034:SF5">
    <property type="entry name" value="DEATH DOMAIN-CONTAINING PROTEIN CRADD"/>
    <property type="match status" value="1"/>
</dbReference>
<accession>A0A2R2MRS2</accession>
<dbReference type="AlphaFoldDB" id="A0A2R2MRS2"/>
<evidence type="ECO:0000313" key="3">
    <source>
        <dbReference type="RefSeq" id="XP_023932954.1"/>
    </source>
</evidence>
<evidence type="ECO:0000259" key="1">
    <source>
        <dbReference type="Pfam" id="PF00619"/>
    </source>
</evidence>
<dbReference type="RefSeq" id="XP_023932954.1">
    <property type="nucleotide sequence ID" value="XM_024077186.1"/>
</dbReference>
<dbReference type="GO" id="GO:0070513">
    <property type="term" value="F:death domain binding"/>
    <property type="evidence" value="ECO:0007669"/>
    <property type="project" value="InterPro"/>
</dbReference>
<dbReference type="Gene3D" id="1.10.533.10">
    <property type="entry name" value="Death Domain, Fas"/>
    <property type="match status" value="1"/>
</dbReference>
<dbReference type="Proteomes" id="UP000085678">
    <property type="component" value="Unplaced"/>
</dbReference>
<dbReference type="InParanoid" id="A0A2R2MRS2"/>
<sequence length="155" mass="17828">MYHLGDNKSGLELFDNIPKGISAVCKCGAAPMMKIYLHSGKEPQETERKFEKLRENWTKIEDDLEPTYVLSYLFEKKILDIDDTDVIRKACASSRKEGCYELLERVWRCSPERDPMRHFCSVLREKYPHLAELLESSPKTADATAVKTPDDIGDK</sequence>
<dbReference type="InterPro" id="IPR011029">
    <property type="entry name" value="DEATH-like_dom_sf"/>
</dbReference>
<keyword evidence="2" id="KW-1185">Reference proteome</keyword>